<dbReference type="STRING" id="246197.MXAN_5598"/>
<feature type="region of interest" description="Disordered" evidence="8">
    <location>
        <begin position="1023"/>
        <end position="1046"/>
    </location>
</feature>
<feature type="compositionally biased region" description="Acidic residues" evidence="8">
    <location>
        <begin position="1866"/>
        <end position="1879"/>
    </location>
</feature>
<dbReference type="PROSITE" id="PS50835">
    <property type="entry name" value="IG_LIKE"/>
    <property type="match status" value="1"/>
</dbReference>
<dbReference type="GO" id="GO:0005509">
    <property type="term" value="F:calcium ion binding"/>
    <property type="evidence" value="ECO:0007669"/>
    <property type="project" value="InterPro"/>
</dbReference>
<keyword evidence="6 7" id="KW-0472">Membrane</keyword>
<dbReference type="SUPFAM" id="SSF103088">
    <property type="entry name" value="OmpA-like"/>
    <property type="match status" value="1"/>
</dbReference>
<dbReference type="InterPro" id="IPR059100">
    <property type="entry name" value="TSP3_bac"/>
</dbReference>
<dbReference type="Proteomes" id="UP000002402">
    <property type="component" value="Chromosome"/>
</dbReference>
<feature type="compositionally biased region" description="Acidic residues" evidence="8">
    <location>
        <begin position="1966"/>
        <end position="1976"/>
    </location>
</feature>
<dbReference type="eggNOG" id="COG2885">
    <property type="taxonomic scope" value="Bacteria"/>
</dbReference>
<keyword evidence="3" id="KW-0964">Secreted</keyword>
<dbReference type="SUPFAM" id="SSF103647">
    <property type="entry name" value="TSP type-3 repeat"/>
    <property type="match status" value="1"/>
</dbReference>
<dbReference type="Pfam" id="PF18884">
    <property type="entry name" value="TSP3_bac"/>
    <property type="match status" value="7"/>
</dbReference>
<reference evidence="11 12" key="1">
    <citation type="journal article" date="2006" name="Proc. Natl. Acad. Sci. U.S.A.">
        <title>Evolution of sensory complexity recorded in a myxobacterial genome.</title>
        <authorList>
            <person name="Goldman B.S."/>
            <person name="Nierman W.C."/>
            <person name="Kaiser D."/>
            <person name="Slater S.C."/>
            <person name="Durkin A.S."/>
            <person name="Eisen J.A."/>
            <person name="Ronning C.M."/>
            <person name="Barbazuk W.B."/>
            <person name="Blanchard M."/>
            <person name="Field C."/>
            <person name="Halling C."/>
            <person name="Hinkle G."/>
            <person name="Iartchuk O."/>
            <person name="Kim H.S."/>
            <person name="Mackenzie C."/>
            <person name="Madupu R."/>
            <person name="Miller N."/>
            <person name="Shvartsbeyn A."/>
            <person name="Sullivan S.A."/>
            <person name="Vaudin M."/>
            <person name="Wiegand R."/>
            <person name="Kaplan H.B."/>
        </authorList>
    </citation>
    <scope>NUCLEOTIDE SEQUENCE [LARGE SCALE GENOMIC DNA]</scope>
    <source>
        <strain evidence="12">DK1622</strain>
    </source>
</reference>
<evidence type="ECO:0000256" key="4">
    <source>
        <dbReference type="ARBA" id="ARBA00022729"/>
    </source>
</evidence>
<feature type="compositionally biased region" description="Acidic residues" evidence="8">
    <location>
        <begin position="1758"/>
        <end position="1773"/>
    </location>
</feature>
<dbReference type="Pfam" id="PF19077">
    <property type="entry name" value="Big_13"/>
    <property type="match status" value="3"/>
</dbReference>
<evidence type="ECO:0000256" key="1">
    <source>
        <dbReference type="ARBA" id="ARBA00004370"/>
    </source>
</evidence>
<dbReference type="Gene3D" id="4.10.1080.10">
    <property type="entry name" value="TSP type-3 repeat"/>
    <property type="match status" value="2"/>
</dbReference>
<dbReference type="PANTHER" id="PTHR34677">
    <property type="match status" value="1"/>
</dbReference>
<feature type="domain" description="OmpA-like" evidence="10">
    <location>
        <begin position="2572"/>
        <end position="2690"/>
    </location>
</feature>
<dbReference type="PRINTS" id="PR01021">
    <property type="entry name" value="OMPADOMAIN"/>
</dbReference>
<dbReference type="GeneID" id="41362844"/>
<evidence type="ECO:0000259" key="9">
    <source>
        <dbReference type="PROSITE" id="PS50835"/>
    </source>
</evidence>
<dbReference type="CDD" id="cd07185">
    <property type="entry name" value="OmpA_C-like"/>
    <property type="match status" value="1"/>
</dbReference>
<feature type="compositionally biased region" description="Acidic residues" evidence="8">
    <location>
        <begin position="1905"/>
        <end position="1924"/>
    </location>
</feature>
<dbReference type="EMBL" id="CP000113">
    <property type="protein sequence ID" value="ABF92571.1"/>
    <property type="molecule type" value="Genomic_DNA"/>
</dbReference>
<organism evidence="11 12">
    <name type="scientific">Myxococcus xanthus (strain DK1622)</name>
    <dbReference type="NCBI Taxonomy" id="246197"/>
    <lineage>
        <taxon>Bacteria</taxon>
        <taxon>Pseudomonadati</taxon>
        <taxon>Myxococcota</taxon>
        <taxon>Myxococcia</taxon>
        <taxon>Myxococcales</taxon>
        <taxon>Cystobacterineae</taxon>
        <taxon>Myxococcaceae</taxon>
        <taxon>Myxococcus</taxon>
    </lineage>
</organism>
<name>Q1D0T6_MYXXD</name>
<dbReference type="InterPro" id="IPR058184">
    <property type="entry name" value="AgmC-like_N"/>
</dbReference>
<evidence type="ECO:0000256" key="8">
    <source>
        <dbReference type="SAM" id="MobiDB-lite"/>
    </source>
</evidence>
<evidence type="ECO:0000256" key="6">
    <source>
        <dbReference type="ARBA" id="ARBA00023136"/>
    </source>
</evidence>
<dbReference type="EnsemblBacteria" id="ABF92571">
    <property type="protein sequence ID" value="ABF92571"/>
    <property type="gene ID" value="MXAN_5598"/>
</dbReference>
<feature type="region of interest" description="Disordered" evidence="8">
    <location>
        <begin position="2410"/>
        <end position="2562"/>
    </location>
</feature>
<feature type="compositionally biased region" description="Acidic residues" evidence="8">
    <location>
        <begin position="2020"/>
        <end position="2030"/>
    </location>
</feature>
<dbReference type="InterPro" id="IPR007110">
    <property type="entry name" value="Ig-like_dom"/>
</dbReference>
<dbReference type="PANTHER" id="PTHR34677:SF3">
    <property type="entry name" value="BACTERIAL IG-LIKE DOMAIN-CONTAINING PROTEIN"/>
    <property type="match status" value="1"/>
</dbReference>
<feature type="region of interest" description="Disordered" evidence="8">
    <location>
        <begin position="1731"/>
        <end position="2070"/>
    </location>
</feature>
<feature type="compositionally biased region" description="Basic and acidic residues" evidence="8">
    <location>
        <begin position="1977"/>
        <end position="1986"/>
    </location>
</feature>
<gene>
    <name evidence="11" type="ordered locus">MXAN_5598</name>
</gene>
<dbReference type="PROSITE" id="PS00018">
    <property type="entry name" value="EF_HAND_1"/>
    <property type="match status" value="1"/>
</dbReference>
<dbReference type="Gene3D" id="2.60.40.10">
    <property type="entry name" value="Immunoglobulins"/>
    <property type="match status" value="12"/>
</dbReference>
<feature type="compositionally biased region" description="Low complexity" evidence="8">
    <location>
        <begin position="1796"/>
        <end position="1806"/>
    </location>
</feature>
<evidence type="ECO:0000256" key="5">
    <source>
        <dbReference type="ARBA" id="ARBA00022837"/>
    </source>
</evidence>
<sequence length="2699" mass="274666">MLCAAFAAGATPPSDPRFMNRKTFYVPLFSRAFRGRLGLAVAPLVLLCAALLGPVAKAAADSFGLGNGSSGALTVGVAGTVINTYTRVTAAVPAGQSFVAVDTTAEFTAEDLVMVFQATGLEDAPSGNQAPIVLTGGLVGRWELARIGSVDVENAQLHFTQPLTGAFAATSTQVIRVPEYASVTVNAAGSITAQPWNGTTGGVVAFLSQGAVNNAGAIHADGRGFRGGFAWNGSGDGCDGLDEAWGPDNLWLGGTSKGEGLVPGRFGGEELPPDGRTGPTTGRGNAANAGGGGVCHNSGGGGGSNVGMGGIGGRTWVGEAPPYSREVGGLGGAPLIFDAVSYAVFGGGGGAGHGNNDAAGGGSAGGGLVFIRGASLSGAGRVSADGFAGGNAIGLANDAAGGAGAGGTVYVRVTGALSCSANAVSARGGDGGSTTHDQHGTGGGGGRALIQGVTVGCIPVVTGGFAGTQPTANAPGGLTYGAAPGNPGIVTILPGAFPASVAAPVVVTPANGSTTGFRPVISGTAPASSTVIIFVDGVEVARVTADPSGNFSFTPTADLSVGAHTVNAYALFQGVSSVLSNTNSFTVVSDTTPPDTTIVSGPPAVSNSTSATFDFASNEGPVTYECSLNGGPFEDCSAPQTFTGFSEGDQTLAVRAVDAAGNVDPTPATYAWTVDTTAPDTTIVSGPSGTTTSPNATFDFSSNESPVTYQCSLDGAPFVACTDPQTFTGLADGAHTLAVRAVDAAGNEDPTPATRTWTVDATAPDTTIVSGPAAVTNATSATFDFSSNESPVTYQCSLNGAPFAACTDPQSYTALTEGEHTLAVRAVDAAGNMDPTPATYAWTVDTTAPDTTIVSGPSGTTTSPNATFDFSSNESPVTYQCSLDGAPFVACTDPQTFTGLADGAHTLAVRAVDAAGNEDPTPATRTWTVDATAPDTTIVSGPAAVTNATSATFDFASNESPVTYQCSLDGAPFAACTDPQSYTALTEGEHTLAVRAVDAAGNMDPTPAQYAWTVDLTSPALPTIDSPADQEEVATTTPTLTGTGEPGSDIYLEVGGATYGPVLVDEDGNWTFTVPDPLVEGPHTVSITSVDPAGNSAGPVTSTFIVDLSAPDTFIDSGPTLLTRDSSATFDLRSEGGGVAYECSLDGGVYVACADPATFTGLADGDHLLLVRAVDAAGNVDPTPAQYAWTVDTTAPDTLVVSGPATPTSSNSASFEFAASEPGSSYECSLDGAAYVSCEETVTFDGFAEGEHTLLVRAVDAAGNVDPTPAEHTWTVDLTPPVAPLITTPANGAVLDDGVVTITGTADGAESVTLVLDGVPYGPIPVDAGGNWTFTPPVTLPDGPYTVTVTATDEVGNTSAPTSSTFTVDTTAPDTAIDSGPAVVTNVATADFVFSSNESPVTYECSLNGAPFTACPAQAQFGPLPDGDYTLAVRAVDAADNEDPTPAEYTWTVDATPPVVVITTPANNSVLDVPVVTYSGTTEAGSTVTVVVDGVPVGTVVADPSGNWSLPVSDTLSEGPHSVSVTAEDEAGNTSTTVTHTFIVDAEPPETTFTSTPPALSNSDSATFDFDSDESPVTYECSLDGAAYVPCSDPATFTGLDDGEHTLAVRAVDEDGNEDPTPASYTWTVDTSAPDTLIISGPPLTEAPGTATFDFDSDESPVTYECSLDGAAYVPCSDPVTFTGLAEGSHTLSVRAVDEAGNVDGTPAIYNWSVAVDTDGDGLTDAEEVVLGTDPENPDTDGDGLPDGIEVNTAGTDPLDDDSDDDGILDGNEDANHNGIVDEGETDPNNWDTDGDLLSDGLELGLAEPQGANTDMTRFVADSDPTTTTDPLNPDTDGGSVRDGIEDANRNGRVDPGETDPLNPADDVDSDGDGIDDATEIAWGLDPNDADSDDDGVPDGIDGITDTDGDGLIDALDPDSDNDGILDGTEMGVTLESAPADTDRTSPNFRPDADPSTTTDPKNPDTDGDGLLDGEEDANHDGRVDSTETDPNNPDTDADGLTDGVEVRGSNPTNPLNPDTDGDGLLDGAEDANRNGSFDNGETDPNNADTDGGGVNDGEEVTGGTNPLDGNDDFVISGRGCSTSGAGTFAPLALLLLGLPLLGRFRRSAGRAGGAPVAAAVLALAVLMVSRPAVAQVPTLSASQSIDVQQYKPGPSSKDILGVQSAQVHSHLGWNVGVSVNYADKPLNFMDPRSGRFITALVRSQVGVDLMGSVGLFDRFELGVLLPVTLQRSQAAPMVDPSFAQGVGSGGIGDLRLVPKARLLEEGSFGLALTVPVVLPTGGGSDFLGGSGVGVQPRLVAEYGERFRVAANVGVDFREKQQLRNLNLGNAVSYGVGAELPFTVSEVPLALAATLVGAVNLEQQDTEERPLELLAALKYRALGGFSAHVGGGPGLTRGYGTPGFRLLAGFSYSPEPSREPKQVAPVDTDGDGILDIDDACPTEPEDKDGFQDEDGCPDPDNDADGIPDTADTCPNEPETVNGFEDTDGCPDVAPPPPPVDTDGDGIMDPDDRCPNDPEDKDGFQDEDGCPDPDNDRDGIPDAEDKCPNEPETINGFQDEDGCPDKGKVKVLVDGERIVILEKVYFATGKDVILARSHPLLKQVAAVLRANPQVELVRIEGHTDDQGNDAKNLDLSQRRANNVRAFLVKEGIAEGRMEAVGYGETKPVDTNKTAKGRENNRRVGFTILRVGKVEVEREAR</sequence>
<evidence type="ECO:0000313" key="11">
    <source>
        <dbReference type="EMBL" id="ABF92571.1"/>
    </source>
</evidence>
<dbReference type="Gene3D" id="3.30.1330.60">
    <property type="entry name" value="OmpA-like domain"/>
    <property type="match status" value="1"/>
</dbReference>
<dbReference type="InterPro" id="IPR006664">
    <property type="entry name" value="OMP_bac"/>
</dbReference>
<dbReference type="Pfam" id="PF00691">
    <property type="entry name" value="OmpA"/>
    <property type="match status" value="1"/>
</dbReference>
<dbReference type="HOGENOM" id="CLU_228117_0_0_7"/>
<dbReference type="NCBIfam" id="NF033510">
    <property type="entry name" value="Ca_tandemer"/>
    <property type="match status" value="3"/>
</dbReference>
<feature type="compositionally biased region" description="Basic and acidic residues" evidence="8">
    <location>
        <begin position="2533"/>
        <end position="2548"/>
    </location>
</feature>
<feature type="compositionally biased region" description="Low complexity" evidence="8">
    <location>
        <begin position="274"/>
        <end position="288"/>
    </location>
</feature>
<dbReference type="InterPro" id="IPR028974">
    <property type="entry name" value="TSP_type-3_rpt"/>
</dbReference>
<dbReference type="InterPro" id="IPR036737">
    <property type="entry name" value="OmpA-like_sf"/>
</dbReference>
<feature type="compositionally biased region" description="Basic and acidic residues" evidence="8">
    <location>
        <begin position="2509"/>
        <end position="2523"/>
    </location>
</feature>
<dbReference type="InterPro" id="IPR044016">
    <property type="entry name" value="Big_13"/>
</dbReference>
<evidence type="ECO:0000313" key="12">
    <source>
        <dbReference type="Proteomes" id="UP000002402"/>
    </source>
</evidence>
<comment type="subcellular location">
    <subcellularLocation>
        <location evidence="1">Membrane</location>
    </subcellularLocation>
    <subcellularLocation>
        <location evidence="2">Secreted</location>
    </subcellularLocation>
</comment>
<feature type="region of interest" description="Disordered" evidence="8">
    <location>
        <begin position="269"/>
        <end position="290"/>
    </location>
</feature>
<feature type="compositionally biased region" description="Low complexity" evidence="8">
    <location>
        <begin position="1035"/>
        <end position="1046"/>
    </location>
</feature>
<feature type="domain" description="Ig-like" evidence="9">
    <location>
        <begin position="1119"/>
        <end position="1243"/>
    </location>
</feature>
<keyword evidence="4" id="KW-0732">Signal</keyword>
<keyword evidence="12" id="KW-1185">Reference proteome</keyword>
<feature type="compositionally biased region" description="Low complexity" evidence="8">
    <location>
        <begin position="1822"/>
        <end position="1837"/>
    </location>
</feature>
<dbReference type="KEGG" id="mxa:MXAN_5598"/>
<evidence type="ECO:0000256" key="3">
    <source>
        <dbReference type="ARBA" id="ARBA00022525"/>
    </source>
</evidence>
<dbReference type="InterPro" id="IPR018247">
    <property type="entry name" value="EF_Hand_1_Ca_BS"/>
</dbReference>
<feature type="compositionally biased region" description="Polar residues" evidence="8">
    <location>
        <begin position="2034"/>
        <end position="2049"/>
    </location>
</feature>
<dbReference type="GO" id="GO:0016020">
    <property type="term" value="C:membrane"/>
    <property type="evidence" value="ECO:0007669"/>
    <property type="project" value="UniProtKB-SubCell"/>
</dbReference>
<feature type="compositionally biased region" description="Acidic residues" evidence="8">
    <location>
        <begin position="2428"/>
        <end position="2465"/>
    </location>
</feature>
<feature type="compositionally biased region" description="Acidic residues" evidence="8">
    <location>
        <begin position="1888"/>
        <end position="1897"/>
    </location>
</feature>
<evidence type="ECO:0000259" key="10">
    <source>
        <dbReference type="PROSITE" id="PS51123"/>
    </source>
</evidence>
<dbReference type="PROSITE" id="PS51123">
    <property type="entry name" value="OMPA_2"/>
    <property type="match status" value="1"/>
</dbReference>
<dbReference type="InterPro" id="IPR013783">
    <property type="entry name" value="Ig-like_fold"/>
</dbReference>
<dbReference type="InterPro" id="IPR006665">
    <property type="entry name" value="OmpA-like"/>
</dbReference>
<protein>
    <submittedName>
        <fullName evidence="11">OmpA domain protein</fullName>
    </submittedName>
</protein>
<evidence type="ECO:0000256" key="7">
    <source>
        <dbReference type="PROSITE-ProRule" id="PRU00473"/>
    </source>
</evidence>
<proteinExistence type="predicted"/>
<feature type="compositionally biased region" description="Basic and acidic residues" evidence="8">
    <location>
        <begin position="1843"/>
        <end position="1856"/>
    </location>
</feature>
<keyword evidence="5" id="KW-0106">Calcium</keyword>
<accession>Q1D0T6</accession>
<evidence type="ECO:0000256" key="2">
    <source>
        <dbReference type="ARBA" id="ARBA00004613"/>
    </source>
</evidence>
<dbReference type="NCBIfam" id="NF047640">
    <property type="entry name" value="gliding_AgmC_N"/>
    <property type="match status" value="1"/>
</dbReference>